<organism evidence="1 2">
    <name type="scientific">Popillia japonica</name>
    <name type="common">Japanese beetle</name>
    <dbReference type="NCBI Taxonomy" id="7064"/>
    <lineage>
        <taxon>Eukaryota</taxon>
        <taxon>Metazoa</taxon>
        <taxon>Ecdysozoa</taxon>
        <taxon>Arthropoda</taxon>
        <taxon>Hexapoda</taxon>
        <taxon>Insecta</taxon>
        <taxon>Pterygota</taxon>
        <taxon>Neoptera</taxon>
        <taxon>Endopterygota</taxon>
        <taxon>Coleoptera</taxon>
        <taxon>Polyphaga</taxon>
        <taxon>Scarabaeiformia</taxon>
        <taxon>Scarabaeidae</taxon>
        <taxon>Rutelinae</taxon>
        <taxon>Popillia</taxon>
    </lineage>
</organism>
<keyword evidence="2" id="KW-1185">Reference proteome</keyword>
<name>A0AAW1LUU7_POPJA</name>
<gene>
    <name evidence="1" type="ORF">QE152_g10571</name>
</gene>
<dbReference type="AlphaFoldDB" id="A0AAW1LUU7"/>
<evidence type="ECO:0000313" key="1">
    <source>
        <dbReference type="EMBL" id="KAK9737662.1"/>
    </source>
</evidence>
<dbReference type="EMBL" id="JASPKY010000097">
    <property type="protein sequence ID" value="KAK9737662.1"/>
    <property type="molecule type" value="Genomic_DNA"/>
</dbReference>
<dbReference type="Proteomes" id="UP001458880">
    <property type="component" value="Unassembled WGS sequence"/>
</dbReference>
<sequence length="178" mass="20337">MSTIKDPDDLENIVWPASIFTFAVNSTFLLAEQGNNKDKIFIFTTVAAKEAMSNSDIFFMDSTFKSCSKQFYQFYTILADIGSTQHETNVMQEAVLLALKSELPDVNMSGCNFPFNQSLWRKVQNLGLVKEDTNDDSTRLHIRMCASLVYLPISDVHDGWLRLNYNKGNNYQKNDTFM</sequence>
<evidence type="ECO:0000313" key="2">
    <source>
        <dbReference type="Proteomes" id="UP001458880"/>
    </source>
</evidence>
<comment type="caution">
    <text evidence="1">The sequence shown here is derived from an EMBL/GenBank/DDBJ whole genome shotgun (WGS) entry which is preliminary data.</text>
</comment>
<reference evidence="1 2" key="1">
    <citation type="journal article" date="2024" name="BMC Genomics">
        <title>De novo assembly and annotation of Popillia japonica's genome with initial clues to its potential as an invasive pest.</title>
        <authorList>
            <person name="Cucini C."/>
            <person name="Boschi S."/>
            <person name="Funari R."/>
            <person name="Cardaioli E."/>
            <person name="Iannotti N."/>
            <person name="Marturano G."/>
            <person name="Paoli F."/>
            <person name="Bruttini M."/>
            <person name="Carapelli A."/>
            <person name="Frati F."/>
            <person name="Nardi F."/>
        </authorList>
    </citation>
    <scope>NUCLEOTIDE SEQUENCE [LARGE SCALE GENOMIC DNA]</scope>
    <source>
        <strain evidence="1">DMR45628</strain>
    </source>
</reference>
<accession>A0AAW1LUU7</accession>
<protein>
    <submittedName>
        <fullName evidence="1">Uncharacterized protein</fullName>
    </submittedName>
</protein>
<proteinExistence type="predicted"/>